<keyword evidence="7 8" id="KW-0573">Peptidoglycan synthesis</keyword>
<dbReference type="Gene3D" id="3.40.1190.10">
    <property type="entry name" value="Mur-like, catalytic domain"/>
    <property type="match status" value="1"/>
</dbReference>
<dbReference type="PANTHER" id="PTHR43692:SF1">
    <property type="entry name" value="UDP-N-ACETYLMURAMOYLALANINE--D-GLUTAMATE LIGASE"/>
    <property type="match status" value="1"/>
</dbReference>
<organism evidence="11 12">
    <name type="scientific">Berkelbacteria bacterium GW2011_GWA2_35_9</name>
    <dbReference type="NCBI Taxonomy" id="1618333"/>
    <lineage>
        <taxon>Bacteria</taxon>
        <taxon>Candidatus Berkelbacteria</taxon>
    </lineage>
</organism>
<dbReference type="GO" id="GO:0051301">
    <property type="term" value="P:cell division"/>
    <property type="evidence" value="ECO:0007669"/>
    <property type="project" value="UniProtKB-KW"/>
</dbReference>
<dbReference type="Gene3D" id="3.90.190.20">
    <property type="entry name" value="Mur ligase, C-terminal domain"/>
    <property type="match status" value="1"/>
</dbReference>
<proteinExistence type="inferred from homology"/>
<keyword evidence="4 7" id="KW-0436">Ligase</keyword>
<feature type="binding site" evidence="7">
    <location>
        <begin position="119"/>
        <end position="125"/>
    </location>
    <ligand>
        <name>ATP</name>
        <dbReference type="ChEBI" id="CHEBI:30616"/>
    </ligand>
</feature>
<dbReference type="InterPro" id="IPR004101">
    <property type="entry name" value="Mur_ligase_C"/>
</dbReference>
<dbReference type="Pfam" id="PF21799">
    <property type="entry name" value="MurD-like_N"/>
    <property type="match status" value="1"/>
</dbReference>
<sequence length="435" mass="49166">MDIEYLKGKKVAILGYGVNHASLVLYLLKKGVNLTVLDQNTSKKEQIGNELKRYKEKYQIILGKKYLNNLSDFEIIFRTPGIPYLSKEIQEAKKSGVIVYSQTKLFFDLCPAKIIAITGTKGKGTTSYLIYNILKDNLPINVYLAGNFGKDPFDFIDEIGQEDIVILELSSFQLQDLEKSPYIAVVTPITPDHQDRHKSVKEYWRAKSNLIRYQTKQDFAVICLDSKLSKKMKWLTKAKKIFYSSNDNLISEHPKQFIGLHNKQNINGAINVARILRIADAKIIASLKKIKPLENRLEFVTEKNGKKYYNDSYSTGPDSTIAGINSFAEEIILICGGVDKGFDYRKLARTIGKKIITVIIYGQNKNIIASLIKKYAKKTDLILCENLNEAVNQASAINIENGTVLFSPASASFDQFTNAFERGEIFKQLVNNVKT</sequence>
<evidence type="ECO:0000259" key="10">
    <source>
        <dbReference type="Pfam" id="PF08245"/>
    </source>
</evidence>
<dbReference type="InterPro" id="IPR005762">
    <property type="entry name" value="MurD"/>
</dbReference>
<dbReference type="GO" id="GO:0005737">
    <property type="term" value="C:cytoplasm"/>
    <property type="evidence" value="ECO:0007669"/>
    <property type="project" value="UniProtKB-SubCell"/>
</dbReference>
<dbReference type="GO" id="GO:0008360">
    <property type="term" value="P:regulation of cell shape"/>
    <property type="evidence" value="ECO:0007669"/>
    <property type="project" value="UniProtKB-KW"/>
</dbReference>
<evidence type="ECO:0000256" key="3">
    <source>
        <dbReference type="ARBA" id="ARBA00022490"/>
    </source>
</evidence>
<dbReference type="SUPFAM" id="SSF53623">
    <property type="entry name" value="MurD-like peptide ligases, catalytic domain"/>
    <property type="match status" value="1"/>
</dbReference>
<name>A0A0G0D6J8_9BACT</name>
<keyword evidence="5 7" id="KW-0547">Nucleotide-binding</keyword>
<gene>
    <name evidence="7" type="primary">murD</name>
    <name evidence="11" type="ORF">UR93_C0006G0021</name>
</gene>
<dbReference type="Pfam" id="PF02875">
    <property type="entry name" value="Mur_ligase_C"/>
    <property type="match status" value="1"/>
</dbReference>
<keyword evidence="7 8" id="KW-0961">Cell wall biogenesis/degradation</keyword>
<evidence type="ECO:0000256" key="4">
    <source>
        <dbReference type="ARBA" id="ARBA00022598"/>
    </source>
</evidence>
<evidence type="ECO:0000313" key="11">
    <source>
        <dbReference type="EMBL" id="KKP88888.1"/>
    </source>
</evidence>
<keyword evidence="6 7" id="KW-0067">ATP-binding</keyword>
<dbReference type="SUPFAM" id="SSF51984">
    <property type="entry name" value="MurCD N-terminal domain"/>
    <property type="match status" value="1"/>
</dbReference>
<reference evidence="11 12" key="1">
    <citation type="journal article" date="2015" name="Nature">
        <title>rRNA introns, odd ribosomes, and small enigmatic genomes across a large radiation of phyla.</title>
        <authorList>
            <person name="Brown C.T."/>
            <person name="Hug L.A."/>
            <person name="Thomas B.C."/>
            <person name="Sharon I."/>
            <person name="Castelle C.J."/>
            <person name="Singh A."/>
            <person name="Wilkins M.J."/>
            <person name="Williams K.H."/>
            <person name="Banfield J.F."/>
        </authorList>
    </citation>
    <scope>NUCLEOTIDE SEQUENCE [LARGE SCALE GENOMIC DNA]</scope>
</reference>
<evidence type="ECO:0000256" key="6">
    <source>
        <dbReference type="ARBA" id="ARBA00022840"/>
    </source>
</evidence>
<dbReference type="PANTHER" id="PTHR43692">
    <property type="entry name" value="UDP-N-ACETYLMURAMOYLALANINE--D-GLUTAMATE LIGASE"/>
    <property type="match status" value="1"/>
</dbReference>
<comment type="similarity">
    <text evidence="7">Belongs to the MurCDEF family.</text>
</comment>
<evidence type="ECO:0000256" key="7">
    <source>
        <dbReference type="HAMAP-Rule" id="MF_00639"/>
    </source>
</evidence>
<dbReference type="EC" id="6.3.2.9" evidence="7 8"/>
<dbReference type="STRING" id="1618333.UR93_C0006G0021"/>
<keyword evidence="3 7" id="KW-0963">Cytoplasm</keyword>
<protein>
    <recommendedName>
        <fullName evidence="7 8">UDP-N-acetylmuramoylalanine--D-glutamate ligase</fullName>
        <ecNumber evidence="7 8">6.3.2.9</ecNumber>
    </recommendedName>
    <alternativeName>
        <fullName evidence="7">D-glutamic acid-adding enzyme</fullName>
    </alternativeName>
    <alternativeName>
        <fullName evidence="7">UDP-N-acetylmuramoyl-L-alanyl-D-glutamate synthetase</fullName>
    </alternativeName>
</protein>
<keyword evidence="7 8" id="KW-0133">Cell shape</keyword>
<accession>A0A0G0D6J8</accession>
<evidence type="ECO:0000256" key="5">
    <source>
        <dbReference type="ARBA" id="ARBA00022741"/>
    </source>
</evidence>
<dbReference type="Pfam" id="PF08245">
    <property type="entry name" value="Mur_ligase_M"/>
    <property type="match status" value="1"/>
</dbReference>
<evidence type="ECO:0000256" key="8">
    <source>
        <dbReference type="RuleBase" id="RU003664"/>
    </source>
</evidence>
<dbReference type="InterPro" id="IPR036565">
    <property type="entry name" value="Mur-like_cat_sf"/>
</dbReference>
<dbReference type="GO" id="GO:0009252">
    <property type="term" value="P:peptidoglycan biosynthetic process"/>
    <property type="evidence" value="ECO:0007669"/>
    <property type="project" value="UniProtKB-UniRule"/>
</dbReference>
<dbReference type="NCBIfam" id="TIGR01087">
    <property type="entry name" value="murD"/>
    <property type="match status" value="1"/>
</dbReference>
<keyword evidence="7 8" id="KW-0132">Cell division</keyword>
<comment type="catalytic activity">
    <reaction evidence="7 8">
        <text>UDP-N-acetyl-alpha-D-muramoyl-L-alanine + D-glutamate + ATP = UDP-N-acetyl-alpha-D-muramoyl-L-alanyl-D-glutamate + ADP + phosphate + H(+)</text>
        <dbReference type="Rhea" id="RHEA:16429"/>
        <dbReference type="ChEBI" id="CHEBI:15378"/>
        <dbReference type="ChEBI" id="CHEBI:29986"/>
        <dbReference type="ChEBI" id="CHEBI:30616"/>
        <dbReference type="ChEBI" id="CHEBI:43474"/>
        <dbReference type="ChEBI" id="CHEBI:83898"/>
        <dbReference type="ChEBI" id="CHEBI:83900"/>
        <dbReference type="ChEBI" id="CHEBI:456216"/>
        <dbReference type="EC" id="6.3.2.9"/>
    </reaction>
</comment>
<dbReference type="GO" id="GO:0005524">
    <property type="term" value="F:ATP binding"/>
    <property type="evidence" value="ECO:0007669"/>
    <property type="project" value="UniProtKB-UniRule"/>
</dbReference>
<evidence type="ECO:0000256" key="1">
    <source>
        <dbReference type="ARBA" id="ARBA00004496"/>
    </source>
</evidence>
<evidence type="ECO:0000259" key="9">
    <source>
        <dbReference type="Pfam" id="PF02875"/>
    </source>
</evidence>
<dbReference type="GO" id="GO:0071555">
    <property type="term" value="P:cell wall organization"/>
    <property type="evidence" value="ECO:0007669"/>
    <property type="project" value="UniProtKB-KW"/>
</dbReference>
<comment type="function">
    <text evidence="7 8">Cell wall formation. Catalyzes the addition of glutamate to the nucleotide precursor UDP-N-acetylmuramoyl-L-alanine (UMA).</text>
</comment>
<dbReference type="Gene3D" id="3.40.50.720">
    <property type="entry name" value="NAD(P)-binding Rossmann-like Domain"/>
    <property type="match status" value="1"/>
</dbReference>
<feature type="domain" description="Mur ligase central" evidence="10">
    <location>
        <begin position="117"/>
        <end position="249"/>
    </location>
</feature>
<dbReference type="AlphaFoldDB" id="A0A0G0D6J8"/>
<dbReference type="InterPro" id="IPR036615">
    <property type="entry name" value="Mur_ligase_C_dom_sf"/>
</dbReference>
<evidence type="ECO:0000256" key="2">
    <source>
        <dbReference type="ARBA" id="ARBA00004752"/>
    </source>
</evidence>
<keyword evidence="7 8" id="KW-0131">Cell cycle</keyword>
<dbReference type="SUPFAM" id="SSF53244">
    <property type="entry name" value="MurD-like peptide ligases, peptide-binding domain"/>
    <property type="match status" value="1"/>
</dbReference>
<feature type="domain" description="Mur ligase C-terminal" evidence="9">
    <location>
        <begin position="295"/>
        <end position="407"/>
    </location>
</feature>
<comment type="caution">
    <text evidence="11">The sequence shown here is derived from an EMBL/GenBank/DDBJ whole genome shotgun (WGS) entry which is preliminary data.</text>
</comment>
<dbReference type="PATRIC" id="fig|1618333.3.peg.257"/>
<dbReference type="UniPathway" id="UPA00219"/>
<evidence type="ECO:0000313" key="12">
    <source>
        <dbReference type="Proteomes" id="UP000034316"/>
    </source>
</evidence>
<comment type="pathway">
    <text evidence="2 7 8">Cell wall biogenesis; peptidoglycan biosynthesis.</text>
</comment>
<dbReference type="HAMAP" id="MF_00639">
    <property type="entry name" value="MurD"/>
    <property type="match status" value="1"/>
</dbReference>
<dbReference type="EMBL" id="LBRB01000006">
    <property type="protein sequence ID" value="KKP88888.1"/>
    <property type="molecule type" value="Genomic_DNA"/>
</dbReference>
<dbReference type="InterPro" id="IPR013221">
    <property type="entry name" value="Mur_ligase_cen"/>
</dbReference>
<dbReference type="Proteomes" id="UP000034316">
    <property type="component" value="Unassembled WGS sequence"/>
</dbReference>
<comment type="subcellular location">
    <subcellularLocation>
        <location evidence="1 7 8">Cytoplasm</location>
    </subcellularLocation>
</comment>
<dbReference type="GO" id="GO:0008764">
    <property type="term" value="F:UDP-N-acetylmuramoylalanine-D-glutamate ligase activity"/>
    <property type="evidence" value="ECO:0007669"/>
    <property type="project" value="UniProtKB-UniRule"/>
</dbReference>